<reference evidence="5" key="1">
    <citation type="submission" date="2015-11" db="EMBL/GenBank/DDBJ databases">
        <title>De novo transcriptome assembly of four potential Pierce s Disease insect vectors from Arizona vineyards.</title>
        <authorList>
            <person name="Tassone E.E."/>
        </authorList>
    </citation>
    <scope>NUCLEOTIDE SEQUENCE</scope>
</reference>
<evidence type="ECO:0000313" key="5">
    <source>
        <dbReference type="EMBL" id="JAT13838.1"/>
    </source>
</evidence>
<evidence type="ECO:0000259" key="3">
    <source>
        <dbReference type="Pfam" id="PF08164"/>
    </source>
</evidence>
<gene>
    <name evidence="5" type="ORF">g.11269</name>
</gene>
<feature type="compositionally biased region" description="Acidic residues" evidence="2">
    <location>
        <begin position="1"/>
        <end position="29"/>
    </location>
</feature>
<comment type="similarity">
    <text evidence="1">Belongs to the AATF family.</text>
</comment>
<evidence type="ECO:0008006" key="6">
    <source>
        <dbReference type="Google" id="ProtNLM"/>
    </source>
</evidence>
<feature type="region of interest" description="Disordered" evidence="2">
    <location>
        <begin position="1"/>
        <end position="36"/>
    </location>
</feature>
<feature type="region of interest" description="Disordered" evidence="2">
    <location>
        <begin position="151"/>
        <end position="184"/>
    </location>
</feature>
<feature type="non-terminal residue" evidence="5">
    <location>
        <position position="1"/>
    </location>
</feature>
<dbReference type="Pfam" id="PF08164">
    <property type="entry name" value="TRAUB"/>
    <property type="match status" value="1"/>
</dbReference>
<feature type="domain" description="Apoptosis-antagonizing transcription factor C-terminal" evidence="3">
    <location>
        <begin position="285"/>
        <end position="367"/>
    </location>
</feature>
<name>A0A1B6KQX6_9HEMI</name>
<sequence>DADDGDEDADDGDEDADDGDEDAEDETEEIPAVPSKIKITPKNREDLKNYNIYSTESKNVANDVKKGFAIRNQLSIWETLLEGRIKLQQALVACNNLPPGDSLMKTKLQLNTENQLKINRCKRNLLILLGKLIDLQKELVTQCPEFGSNKLQELNEEIPSEESEIEDENEQASEEDNQPPKKKRKLNDYSTLIQNNHSKFIPIRNACIQKWNDKTKVSTGKMANSNFSAFDQSTLKQIEQIMVDRVRLVNRTRVKRNENQNKDGKTPEHQEASLDPEIFDDTDFYHKLLRDYIERKSMDVANSSQTERQLIELHKLRSKMKKNIDTKSTKGRKIRYVVLPKLVNFMAPNPYNTWSEEAETELYNSLFGKIKL</sequence>
<dbReference type="GO" id="GO:0005730">
    <property type="term" value="C:nucleolus"/>
    <property type="evidence" value="ECO:0007669"/>
    <property type="project" value="TreeGrafter"/>
</dbReference>
<dbReference type="Pfam" id="PF13339">
    <property type="entry name" value="AATF-Che1"/>
    <property type="match status" value="1"/>
</dbReference>
<dbReference type="GO" id="GO:0006357">
    <property type="term" value="P:regulation of transcription by RNA polymerase II"/>
    <property type="evidence" value="ECO:0007669"/>
    <property type="project" value="TreeGrafter"/>
</dbReference>
<dbReference type="InterPro" id="IPR039223">
    <property type="entry name" value="AATF/Bfr2"/>
</dbReference>
<evidence type="ECO:0000259" key="4">
    <source>
        <dbReference type="Pfam" id="PF13339"/>
    </source>
</evidence>
<dbReference type="InterPro" id="IPR025160">
    <property type="entry name" value="AATF"/>
</dbReference>
<feature type="domain" description="AATF leucine zipper-containing" evidence="4">
    <location>
        <begin position="63"/>
        <end position="214"/>
    </location>
</feature>
<accession>A0A1B6KQX6</accession>
<organism evidence="5">
    <name type="scientific">Graphocephala atropunctata</name>
    <dbReference type="NCBI Taxonomy" id="36148"/>
    <lineage>
        <taxon>Eukaryota</taxon>
        <taxon>Metazoa</taxon>
        <taxon>Ecdysozoa</taxon>
        <taxon>Arthropoda</taxon>
        <taxon>Hexapoda</taxon>
        <taxon>Insecta</taxon>
        <taxon>Pterygota</taxon>
        <taxon>Neoptera</taxon>
        <taxon>Paraneoptera</taxon>
        <taxon>Hemiptera</taxon>
        <taxon>Auchenorrhyncha</taxon>
        <taxon>Membracoidea</taxon>
        <taxon>Cicadellidae</taxon>
        <taxon>Cicadellinae</taxon>
        <taxon>Cicadellini</taxon>
        <taxon>Graphocephala</taxon>
    </lineage>
</organism>
<protein>
    <recommendedName>
        <fullName evidence="6">Apoptosis-antagonizing transcription factor C-terminal domain-containing protein</fullName>
    </recommendedName>
</protein>
<dbReference type="PANTHER" id="PTHR15565:SF0">
    <property type="entry name" value="PROTEIN AATF"/>
    <property type="match status" value="1"/>
</dbReference>
<dbReference type="AlphaFoldDB" id="A0A1B6KQX6"/>
<dbReference type="InterPro" id="IPR012617">
    <property type="entry name" value="AATF_C"/>
</dbReference>
<feature type="compositionally biased region" description="Acidic residues" evidence="2">
    <location>
        <begin position="154"/>
        <end position="177"/>
    </location>
</feature>
<evidence type="ECO:0000256" key="1">
    <source>
        <dbReference type="ARBA" id="ARBA00008966"/>
    </source>
</evidence>
<dbReference type="EMBL" id="GEBQ01026139">
    <property type="protein sequence ID" value="JAT13838.1"/>
    <property type="molecule type" value="Transcribed_RNA"/>
</dbReference>
<evidence type="ECO:0000256" key="2">
    <source>
        <dbReference type="SAM" id="MobiDB-lite"/>
    </source>
</evidence>
<dbReference type="PANTHER" id="PTHR15565">
    <property type="entry name" value="AATF PROTEIN APOPTOSIS ANTAGONIZING TRANSCRIPTION FACTOR"/>
    <property type="match status" value="1"/>
</dbReference>
<proteinExistence type="inferred from homology"/>